<dbReference type="PANTHER" id="PTHR12510:SF4">
    <property type="entry name" value="GAMMA-GLUTAMYLAMINECYCLOTRANSFERASE"/>
    <property type="match status" value="1"/>
</dbReference>
<dbReference type="Gene3D" id="3.10.490.10">
    <property type="entry name" value="Gamma-glutamyl cyclotransferase-like"/>
    <property type="match status" value="1"/>
</dbReference>
<keyword evidence="8" id="KW-1185">Reference proteome</keyword>
<evidence type="ECO:0000259" key="6">
    <source>
        <dbReference type="Pfam" id="PF06094"/>
    </source>
</evidence>
<name>A0A7J7FUZ0_CAMSI</name>
<comment type="similarity">
    <text evidence="2 5">Belongs to the gamma-glutamylcyclotransferase family.</text>
</comment>
<dbReference type="EMBL" id="JACBKZ010000015">
    <property type="protein sequence ID" value="KAF5930764.1"/>
    <property type="molecule type" value="Genomic_DNA"/>
</dbReference>
<protein>
    <recommendedName>
        <fullName evidence="5">Gamma-glutamylcyclotransferase family protein</fullName>
    </recommendedName>
</protein>
<feature type="domain" description="Gamma-glutamylcyclotransferase AIG2-like" evidence="6">
    <location>
        <begin position="17"/>
        <end position="117"/>
    </location>
</feature>
<dbReference type="GO" id="GO:0016746">
    <property type="term" value="F:acyltransferase activity"/>
    <property type="evidence" value="ECO:0007669"/>
    <property type="project" value="UniProtKB-KW"/>
</dbReference>
<accession>A0A7J7FUZ0</accession>
<organism evidence="7 8">
    <name type="scientific">Camellia sinensis</name>
    <name type="common">Tea plant</name>
    <name type="synonym">Thea sinensis</name>
    <dbReference type="NCBI Taxonomy" id="4442"/>
    <lineage>
        <taxon>Eukaryota</taxon>
        <taxon>Viridiplantae</taxon>
        <taxon>Streptophyta</taxon>
        <taxon>Embryophyta</taxon>
        <taxon>Tracheophyta</taxon>
        <taxon>Spermatophyta</taxon>
        <taxon>Magnoliopsida</taxon>
        <taxon>eudicotyledons</taxon>
        <taxon>Gunneridae</taxon>
        <taxon>Pentapetalae</taxon>
        <taxon>asterids</taxon>
        <taxon>Ericales</taxon>
        <taxon>Theaceae</taxon>
        <taxon>Camellia</taxon>
    </lineage>
</organism>
<keyword evidence="3" id="KW-0808">Transferase</keyword>
<evidence type="ECO:0000256" key="3">
    <source>
        <dbReference type="ARBA" id="ARBA00023315"/>
    </source>
</evidence>
<evidence type="ECO:0000313" key="7">
    <source>
        <dbReference type="EMBL" id="KAF5930764.1"/>
    </source>
</evidence>
<dbReference type="InterPro" id="IPR036568">
    <property type="entry name" value="GGCT-like_sf"/>
</dbReference>
<dbReference type="InterPro" id="IPR013024">
    <property type="entry name" value="GGCT-like"/>
</dbReference>
<dbReference type="GO" id="GO:0005829">
    <property type="term" value="C:cytosol"/>
    <property type="evidence" value="ECO:0007669"/>
    <property type="project" value="TreeGrafter"/>
</dbReference>
<dbReference type="AlphaFoldDB" id="A0A7J7FUZ0"/>
<evidence type="ECO:0000256" key="4">
    <source>
        <dbReference type="PIRSR" id="PIRSR639126-1"/>
    </source>
</evidence>
<dbReference type="SUPFAM" id="SSF110857">
    <property type="entry name" value="Gamma-glutamyl cyclotransferase-like"/>
    <property type="match status" value="1"/>
</dbReference>
<reference evidence="7 8" key="2">
    <citation type="submission" date="2020-07" db="EMBL/GenBank/DDBJ databases">
        <title>Genome assembly of wild tea tree DASZ reveals pedigree and selection history of tea varieties.</title>
        <authorList>
            <person name="Zhang W."/>
        </authorList>
    </citation>
    <scope>NUCLEOTIDE SEQUENCE [LARGE SCALE GENOMIC DNA]</scope>
    <source>
        <strain evidence="8">cv. G240</strain>
        <tissue evidence="7">Leaf</tissue>
    </source>
</reference>
<keyword evidence="3" id="KW-0012">Acyltransferase</keyword>
<reference evidence="8" key="1">
    <citation type="journal article" date="2020" name="Nat. Commun.">
        <title>Genome assembly of wild tea tree DASZ reveals pedigree and selection history of tea varieties.</title>
        <authorList>
            <person name="Zhang W."/>
            <person name="Zhang Y."/>
            <person name="Qiu H."/>
            <person name="Guo Y."/>
            <person name="Wan H."/>
            <person name="Zhang X."/>
            <person name="Scossa F."/>
            <person name="Alseekh S."/>
            <person name="Zhang Q."/>
            <person name="Wang P."/>
            <person name="Xu L."/>
            <person name="Schmidt M.H."/>
            <person name="Jia X."/>
            <person name="Li D."/>
            <person name="Zhu A."/>
            <person name="Guo F."/>
            <person name="Chen W."/>
            <person name="Ni D."/>
            <person name="Usadel B."/>
            <person name="Fernie A.R."/>
            <person name="Wen W."/>
        </authorList>
    </citation>
    <scope>NUCLEOTIDE SEQUENCE [LARGE SCALE GENOMIC DNA]</scope>
    <source>
        <strain evidence="8">cv. G240</strain>
    </source>
</reference>
<dbReference type="Pfam" id="PF06094">
    <property type="entry name" value="GGACT"/>
    <property type="match status" value="1"/>
</dbReference>
<dbReference type="InterPro" id="IPR039126">
    <property type="entry name" value="GGACT"/>
</dbReference>
<evidence type="ECO:0000256" key="1">
    <source>
        <dbReference type="ARBA" id="ARBA00002782"/>
    </source>
</evidence>
<sequence>MGAEEEEEEVEKKHALIFTYGTLKKGFSNHGLLQEMMEAGEAKYLGVYRTVEKLPLMCGPYRVPFLLNFPGSGDHVLGELYSISADRALIRMDDLEGTSRGHYERLPVKLVGDEDGDGDGDDDGDREVIRWAEAYYAHRSYAEGMWERNRDKEEGYFSNYTDKQAKGYVHRKDRPQHLSFLDHVRLFLSFSTD</sequence>
<dbReference type="Proteomes" id="UP000593564">
    <property type="component" value="Unassembled WGS sequence"/>
</dbReference>
<comment type="caution">
    <text evidence="7">The sequence shown here is derived from an EMBL/GenBank/DDBJ whole genome shotgun (WGS) entry which is preliminary data.</text>
</comment>
<dbReference type="PANTHER" id="PTHR12510">
    <property type="entry name" value="TROPONIN C-AKIN-1 PROTEIN"/>
    <property type="match status" value="1"/>
</dbReference>
<dbReference type="CDD" id="cd06661">
    <property type="entry name" value="GGCT_like"/>
    <property type="match status" value="1"/>
</dbReference>
<evidence type="ECO:0000313" key="8">
    <source>
        <dbReference type="Proteomes" id="UP000593564"/>
    </source>
</evidence>
<feature type="active site" description="Proton acceptor" evidence="4">
    <location>
        <position position="96"/>
    </location>
</feature>
<evidence type="ECO:0000256" key="2">
    <source>
        <dbReference type="ARBA" id="ARBA00008861"/>
    </source>
</evidence>
<dbReference type="GO" id="GO:0061929">
    <property type="term" value="F:gamma-glutamylaminecyclotransferase activity"/>
    <property type="evidence" value="ECO:0007669"/>
    <property type="project" value="InterPro"/>
</dbReference>
<proteinExistence type="inferred from homology"/>
<dbReference type="InterPro" id="IPR009288">
    <property type="entry name" value="AIG2-like_dom"/>
</dbReference>
<comment type="function">
    <text evidence="1">Putative gamma-glutamylcyclotransferase.</text>
</comment>
<gene>
    <name evidence="7" type="ORF">HYC85_031637</name>
</gene>
<evidence type="ECO:0000256" key="5">
    <source>
        <dbReference type="RuleBase" id="RU367036"/>
    </source>
</evidence>